<dbReference type="PANTHER" id="PTHR43808">
    <property type="entry name" value="ACETYLORNITHINE DEACETYLASE"/>
    <property type="match status" value="1"/>
</dbReference>
<keyword evidence="5" id="KW-0121">Carboxypeptidase</keyword>
<organism evidence="5 6">
    <name type="scientific">Caenispirillum bisanense</name>
    <dbReference type="NCBI Taxonomy" id="414052"/>
    <lineage>
        <taxon>Bacteria</taxon>
        <taxon>Pseudomonadati</taxon>
        <taxon>Pseudomonadota</taxon>
        <taxon>Alphaproteobacteria</taxon>
        <taxon>Rhodospirillales</taxon>
        <taxon>Novispirillaceae</taxon>
        <taxon>Caenispirillum</taxon>
    </lineage>
</organism>
<name>A0A286G5K1_9PROT</name>
<dbReference type="InterPro" id="IPR002933">
    <property type="entry name" value="Peptidase_M20"/>
</dbReference>
<evidence type="ECO:0000256" key="3">
    <source>
        <dbReference type="PIRSR" id="PIRSR037238-1"/>
    </source>
</evidence>
<dbReference type="NCBIfam" id="NF005602">
    <property type="entry name" value="PRK07338.1"/>
    <property type="match status" value="1"/>
</dbReference>
<dbReference type="Pfam" id="PF01546">
    <property type="entry name" value="Peptidase_M20"/>
    <property type="match status" value="1"/>
</dbReference>
<evidence type="ECO:0000313" key="5">
    <source>
        <dbReference type="EMBL" id="SOD90830.1"/>
    </source>
</evidence>
<dbReference type="GO" id="GO:0004180">
    <property type="term" value="F:carboxypeptidase activity"/>
    <property type="evidence" value="ECO:0007669"/>
    <property type="project" value="UniProtKB-KW"/>
</dbReference>
<evidence type="ECO:0000256" key="2">
    <source>
        <dbReference type="ARBA" id="ARBA00022801"/>
    </source>
</evidence>
<dbReference type="RefSeq" id="WP_097277540.1">
    <property type="nucleotide sequence ID" value="NZ_OCNJ01000001.1"/>
</dbReference>
<dbReference type="Gene3D" id="3.40.630.10">
    <property type="entry name" value="Zn peptidases"/>
    <property type="match status" value="1"/>
</dbReference>
<dbReference type="CDD" id="cd03885">
    <property type="entry name" value="M20_CPDG2"/>
    <property type="match status" value="1"/>
</dbReference>
<dbReference type="OrthoDB" id="9776600at2"/>
<dbReference type="Pfam" id="PF07687">
    <property type="entry name" value="M20_dimer"/>
    <property type="match status" value="1"/>
</dbReference>
<feature type="active site" description="Proton acceptor" evidence="3">
    <location>
        <position position="168"/>
    </location>
</feature>
<evidence type="ECO:0000259" key="4">
    <source>
        <dbReference type="Pfam" id="PF07687"/>
    </source>
</evidence>
<evidence type="ECO:0000313" key="6">
    <source>
        <dbReference type="Proteomes" id="UP000219621"/>
    </source>
</evidence>
<reference evidence="5 6" key="1">
    <citation type="submission" date="2017-09" db="EMBL/GenBank/DDBJ databases">
        <authorList>
            <person name="Ehlers B."/>
            <person name="Leendertz F.H."/>
        </authorList>
    </citation>
    <scope>NUCLEOTIDE SEQUENCE [LARGE SCALE GENOMIC DNA]</scope>
    <source>
        <strain evidence="5 6">USBA 140</strain>
    </source>
</reference>
<keyword evidence="6" id="KW-1185">Reference proteome</keyword>
<feature type="domain" description="Peptidase M20 dimerisation" evidence="4">
    <location>
        <begin position="204"/>
        <end position="302"/>
    </location>
</feature>
<dbReference type="InterPro" id="IPR017150">
    <property type="entry name" value="Pept_M20_glutamate_carboxypep"/>
</dbReference>
<dbReference type="InterPro" id="IPR011650">
    <property type="entry name" value="Peptidase_M20_dimer"/>
</dbReference>
<keyword evidence="1" id="KW-0479">Metal-binding</keyword>
<dbReference type="PANTHER" id="PTHR43808:SF9">
    <property type="entry name" value="BLL0789 PROTEIN"/>
    <property type="match status" value="1"/>
</dbReference>
<dbReference type="AlphaFoldDB" id="A0A286G5K1"/>
<keyword evidence="5" id="KW-0645">Protease</keyword>
<dbReference type="SUPFAM" id="SSF55031">
    <property type="entry name" value="Bacterial exopeptidase dimerisation domain"/>
    <property type="match status" value="1"/>
</dbReference>
<dbReference type="Proteomes" id="UP000219621">
    <property type="component" value="Unassembled WGS sequence"/>
</dbReference>
<dbReference type="SUPFAM" id="SSF53187">
    <property type="entry name" value="Zn-dependent exopeptidases"/>
    <property type="match status" value="1"/>
</dbReference>
<sequence length="415" mass="44141">MTTTTPKDYNRWLDWLDGRQEAMLARLVDWSAINSGTRNLAGLERMAERLTEAFRALGPATAEALPLPDAEEIGPDGAPRIVRHGRMLRFVFNPQANRRALMVIHYDTVFPADSPFQTARRTDADTLHGPGVADAKGGICVILAAVETFLRSPWGRDLGIEVLLNPDEETGSIGSAPLLAEAAGRAQFALLYEPALPDGTLAGARKGSGNFSVVVRGKAAHAGRAFHEGRNAVVALARVIGALHGLNAERPTITLNVAKLEGGGPTNVVPDLAIARFNVRTESHADQHWMEDRLRALIAAADATAEDGITVTLAGGFTRPPKEIAGRTAALYDWVKAAGGVLGQPIAWVPTGGCCDGNNLAAAGLPNVDTLGVRGGLIHSDREFMTVSSLTERARLSALLLMRAAAEGLPWEAER</sequence>
<dbReference type="EMBL" id="OCNJ01000001">
    <property type="protein sequence ID" value="SOD90830.1"/>
    <property type="molecule type" value="Genomic_DNA"/>
</dbReference>
<gene>
    <name evidence="5" type="ORF">SAMN05421508_101676</name>
</gene>
<keyword evidence="2" id="KW-0378">Hydrolase</keyword>
<protein>
    <submittedName>
        <fullName evidence="5">Glutamate carboxypeptidase</fullName>
    </submittedName>
</protein>
<dbReference type="Gene3D" id="3.30.70.360">
    <property type="match status" value="1"/>
</dbReference>
<feature type="active site" evidence="3">
    <location>
        <position position="107"/>
    </location>
</feature>
<proteinExistence type="predicted"/>
<dbReference type="InterPro" id="IPR036264">
    <property type="entry name" value="Bact_exopeptidase_dim_dom"/>
</dbReference>
<dbReference type="InterPro" id="IPR050072">
    <property type="entry name" value="Peptidase_M20A"/>
</dbReference>
<dbReference type="PIRSF" id="PIRSF037238">
    <property type="entry name" value="Carboxypeptidase_G2"/>
    <property type="match status" value="1"/>
</dbReference>
<evidence type="ECO:0000256" key="1">
    <source>
        <dbReference type="ARBA" id="ARBA00022723"/>
    </source>
</evidence>
<accession>A0A286G5K1</accession>
<dbReference type="GO" id="GO:0046872">
    <property type="term" value="F:metal ion binding"/>
    <property type="evidence" value="ECO:0007669"/>
    <property type="project" value="UniProtKB-KW"/>
</dbReference>